<dbReference type="Proteomes" id="UP001652625">
    <property type="component" value="Chromosome 11"/>
</dbReference>
<dbReference type="PANTHER" id="PTHR11505">
    <property type="entry name" value="L1 TRANSPOSABLE ELEMENT-RELATED"/>
    <property type="match status" value="1"/>
</dbReference>
<accession>A0ABM4CUL5</accession>
<dbReference type="GeneID" id="136087058"/>
<organism evidence="1 2">
    <name type="scientific">Hydra vulgaris</name>
    <name type="common">Hydra</name>
    <name type="synonym">Hydra attenuata</name>
    <dbReference type="NCBI Taxonomy" id="6087"/>
    <lineage>
        <taxon>Eukaryota</taxon>
        <taxon>Metazoa</taxon>
        <taxon>Cnidaria</taxon>
        <taxon>Hydrozoa</taxon>
        <taxon>Hydroidolina</taxon>
        <taxon>Anthoathecata</taxon>
        <taxon>Aplanulata</taxon>
        <taxon>Hydridae</taxon>
        <taxon>Hydra</taxon>
    </lineage>
</organism>
<keyword evidence="1" id="KW-1185">Reference proteome</keyword>
<dbReference type="RefSeq" id="XP_065665636.1">
    <property type="nucleotide sequence ID" value="XM_065809564.1"/>
</dbReference>
<dbReference type="Gene3D" id="3.30.70.1820">
    <property type="entry name" value="L1 transposable element, RRM domain"/>
    <property type="match status" value="1"/>
</dbReference>
<protein>
    <submittedName>
        <fullName evidence="2">Uncharacterized protein LOC136087058</fullName>
    </submittedName>
</protein>
<name>A0ABM4CUL5_HYDVU</name>
<reference evidence="2" key="1">
    <citation type="submission" date="2025-08" db="UniProtKB">
        <authorList>
            <consortium name="RefSeq"/>
        </authorList>
    </citation>
    <scope>IDENTIFICATION</scope>
</reference>
<dbReference type="InterPro" id="IPR004244">
    <property type="entry name" value="Transposase_22"/>
</dbReference>
<gene>
    <name evidence="2" type="primary">LOC136087058</name>
</gene>
<proteinExistence type="predicted"/>
<sequence>MTVFEPRNARFRAEKNENESPIKNISKKSRILEDRSRRNNLRIEGITESINETWDEIEDKALKLFSNTLKVNEVEIDRAHRTGYKKEGRPRNIIMKLLRYKDKVKILKEAHCLKGLNIYINEDYSRETTIIRKKLFIEAKQRREKGENVGIRQEKARKINYQVTYLGDKKQVINFTLAIFDETAAAAI</sequence>
<evidence type="ECO:0000313" key="1">
    <source>
        <dbReference type="Proteomes" id="UP001652625"/>
    </source>
</evidence>
<evidence type="ECO:0000313" key="2">
    <source>
        <dbReference type="RefSeq" id="XP_065665636.1"/>
    </source>
</evidence>